<keyword evidence="2" id="KW-1185">Reference proteome</keyword>
<dbReference type="InterPro" id="IPR044925">
    <property type="entry name" value="His-Me_finger_sf"/>
</dbReference>
<accession>A0A6S7G1Y7</accession>
<proteinExistence type="predicted"/>
<dbReference type="PANTHER" id="PTHR31511">
    <property type="entry name" value="PROTEIN CBG23764"/>
    <property type="match status" value="1"/>
</dbReference>
<comment type="caution">
    <text evidence="1">The sequence shown here is derived from an EMBL/GenBank/DDBJ whole genome shotgun (WGS) entry which is preliminary data.</text>
</comment>
<sequence>MELLLLGDGTGKLHYVLIKDVNRLLCTVNKTKKKAHFCLHCVSEEALAKHKEICMEVNGTQAVKLPKSGSKIKFKNLRNSLPVPFVIYANFESILVPEETTDSDSDSDRSYTEKYQTHQACSFGLKTVCHYNDNYSGKYTSYIGKDAAYVFLKTVIEESKRCRQITNKAFDKKMVISPEEEKQFMNASNCYLCGGLLGEDRVRDHCHIKGHYRGAANNICNLKFSIAWKIPVASIT</sequence>
<dbReference type="EMBL" id="CACRXK020000529">
    <property type="protein sequence ID" value="CAB3982672.1"/>
    <property type="molecule type" value="Genomic_DNA"/>
</dbReference>
<name>A0A6S7G1Y7_PARCT</name>
<organism evidence="1 2">
    <name type="scientific">Paramuricea clavata</name>
    <name type="common">Red gorgonian</name>
    <name type="synonym">Violescent sea-whip</name>
    <dbReference type="NCBI Taxonomy" id="317549"/>
    <lineage>
        <taxon>Eukaryota</taxon>
        <taxon>Metazoa</taxon>
        <taxon>Cnidaria</taxon>
        <taxon>Anthozoa</taxon>
        <taxon>Octocorallia</taxon>
        <taxon>Malacalcyonacea</taxon>
        <taxon>Plexauridae</taxon>
        <taxon>Paramuricea</taxon>
    </lineage>
</organism>
<dbReference type="AlphaFoldDB" id="A0A6S7G1Y7"/>
<evidence type="ECO:0000313" key="2">
    <source>
        <dbReference type="Proteomes" id="UP001152795"/>
    </source>
</evidence>
<dbReference type="OrthoDB" id="5976830at2759"/>
<dbReference type="Proteomes" id="UP001152795">
    <property type="component" value="Unassembled WGS sequence"/>
</dbReference>
<gene>
    <name evidence="1" type="ORF">PACLA_8A025455</name>
</gene>
<dbReference type="SUPFAM" id="SSF54060">
    <property type="entry name" value="His-Me finger endonucleases"/>
    <property type="match status" value="1"/>
</dbReference>
<dbReference type="PANTHER" id="PTHR31511:SF12">
    <property type="entry name" value="RHO TERMINATION FACTOR N-TERMINAL DOMAIN-CONTAINING PROTEIN"/>
    <property type="match status" value="1"/>
</dbReference>
<reference evidence="1" key="1">
    <citation type="submission" date="2020-04" db="EMBL/GenBank/DDBJ databases">
        <authorList>
            <person name="Alioto T."/>
            <person name="Alioto T."/>
            <person name="Gomez Garrido J."/>
        </authorList>
    </citation>
    <scope>NUCLEOTIDE SEQUENCE</scope>
    <source>
        <strain evidence="1">A484AB</strain>
    </source>
</reference>
<evidence type="ECO:0000313" key="1">
    <source>
        <dbReference type="EMBL" id="CAB3982672.1"/>
    </source>
</evidence>
<protein>
    <submittedName>
        <fullName evidence="1">Uncharacterized protein</fullName>
    </submittedName>
</protein>